<reference evidence="4 5" key="1">
    <citation type="submission" date="2015-01" db="EMBL/GenBank/DDBJ databases">
        <title>The Genome Sequence of Exophiala xenobiotica CBS118157.</title>
        <authorList>
            <consortium name="The Broad Institute Genomics Platform"/>
            <person name="Cuomo C."/>
            <person name="de Hoog S."/>
            <person name="Gorbushina A."/>
            <person name="Stielow B."/>
            <person name="Teixiera M."/>
            <person name="Abouelleil A."/>
            <person name="Chapman S.B."/>
            <person name="Priest M."/>
            <person name="Young S.K."/>
            <person name="Wortman J."/>
            <person name="Nusbaum C."/>
            <person name="Birren B."/>
        </authorList>
    </citation>
    <scope>NUCLEOTIDE SEQUENCE [LARGE SCALE GENOMIC DNA]</scope>
    <source>
        <strain evidence="4 5">CBS 118157</strain>
    </source>
</reference>
<keyword evidence="2" id="KW-1133">Transmembrane helix</keyword>
<dbReference type="RefSeq" id="XP_013315838.1">
    <property type="nucleotide sequence ID" value="XM_013460384.1"/>
</dbReference>
<organism evidence="4 5">
    <name type="scientific">Exophiala xenobiotica</name>
    <dbReference type="NCBI Taxonomy" id="348802"/>
    <lineage>
        <taxon>Eukaryota</taxon>
        <taxon>Fungi</taxon>
        <taxon>Dikarya</taxon>
        <taxon>Ascomycota</taxon>
        <taxon>Pezizomycotina</taxon>
        <taxon>Eurotiomycetes</taxon>
        <taxon>Chaetothyriomycetidae</taxon>
        <taxon>Chaetothyriales</taxon>
        <taxon>Herpotrichiellaceae</taxon>
        <taxon>Exophiala</taxon>
    </lineage>
</organism>
<proteinExistence type="predicted"/>
<feature type="transmembrane region" description="Helical" evidence="2">
    <location>
        <begin position="60"/>
        <end position="85"/>
    </location>
</feature>
<feature type="region of interest" description="Disordered" evidence="1">
    <location>
        <begin position="235"/>
        <end position="280"/>
    </location>
</feature>
<feature type="compositionally biased region" description="Polar residues" evidence="1">
    <location>
        <begin position="257"/>
        <end position="266"/>
    </location>
</feature>
<name>A0A0D2F5T7_9EURO</name>
<keyword evidence="3" id="KW-0732">Signal</keyword>
<feature type="signal peptide" evidence="3">
    <location>
        <begin position="1"/>
        <end position="24"/>
    </location>
</feature>
<feature type="compositionally biased region" description="Basic and acidic residues" evidence="1">
    <location>
        <begin position="102"/>
        <end position="122"/>
    </location>
</feature>
<keyword evidence="2" id="KW-0812">Transmembrane</keyword>
<evidence type="ECO:0000256" key="2">
    <source>
        <dbReference type="SAM" id="Phobius"/>
    </source>
</evidence>
<feature type="chain" id="PRO_5002241877" description="Transmembrane protein" evidence="3">
    <location>
        <begin position="25"/>
        <end position="280"/>
    </location>
</feature>
<dbReference type="Proteomes" id="UP000054342">
    <property type="component" value="Unassembled WGS sequence"/>
</dbReference>
<dbReference type="HOGENOM" id="CLU_068914_0_0_1"/>
<evidence type="ECO:0000313" key="5">
    <source>
        <dbReference type="Proteomes" id="UP000054342"/>
    </source>
</evidence>
<keyword evidence="5" id="KW-1185">Reference proteome</keyword>
<evidence type="ECO:0000256" key="1">
    <source>
        <dbReference type="SAM" id="MobiDB-lite"/>
    </source>
</evidence>
<evidence type="ECO:0000313" key="4">
    <source>
        <dbReference type="EMBL" id="KIW55254.1"/>
    </source>
</evidence>
<dbReference type="GeneID" id="25329456"/>
<gene>
    <name evidence="4" type="ORF">PV05_07548</name>
</gene>
<feature type="compositionally biased region" description="Low complexity" evidence="1">
    <location>
        <begin position="142"/>
        <end position="173"/>
    </location>
</feature>
<dbReference type="EMBL" id="KN847320">
    <property type="protein sequence ID" value="KIW55254.1"/>
    <property type="molecule type" value="Genomic_DNA"/>
</dbReference>
<accession>A0A0D2F5T7</accession>
<feature type="region of interest" description="Disordered" evidence="1">
    <location>
        <begin position="102"/>
        <end position="182"/>
    </location>
</feature>
<dbReference type="OrthoDB" id="4120535at2759"/>
<evidence type="ECO:0008006" key="6">
    <source>
        <dbReference type="Google" id="ProtNLM"/>
    </source>
</evidence>
<sequence length="280" mass="31178">MASNRRVYHFLLVVMLALFHHALASPVPRISSPEIGALSFAELFLQTFRRILELGFLQGVAIALLVLGCLVCLLICVLCALAAYIDRNDTAVWDKDLERNDQRYSSSEKRNHSRNDSPENRGRKSYYADRPSPITKISIHASPSPRRTTPQSSPSKPQRQNSRSRSPTTPLRSALSKSPSRRESIFFGLKRSSRPSSPKSVRWADELGVSVLATVQIKTAEDGAEIEIDIGMSSHQQPYETELGDDSWRDTPAAYTSGVTKPSVQRHSTRGDLDNVSQET</sequence>
<dbReference type="AlphaFoldDB" id="A0A0D2F5T7"/>
<evidence type="ECO:0000256" key="3">
    <source>
        <dbReference type="SAM" id="SignalP"/>
    </source>
</evidence>
<keyword evidence="2" id="KW-0472">Membrane</keyword>
<protein>
    <recommendedName>
        <fullName evidence="6">Transmembrane protein</fullName>
    </recommendedName>
</protein>